<comment type="caution">
    <text evidence="1">The sequence shown here is derived from an EMBL/GenBank/DDBJ whole genome shotgun (WGS) entry which is preliminary data.</text>
</comment>
<gene>
    <name evidence="1" type="ORF">TEOVI_000109600</name>
</gene>
<dbReference type="AlphaFoldDB" id="A0A1G4IBP2"/>
<protein>
    <submittedName>
        <fullName evidence="1">Uncharacterized protein</fullName>
    </submittedName>
</protein>
<name>A0A1G4IBP2_TRYEQ</name>
<accession>A0A1G4IBP2</accession>
<reference evidence="1" key="1">
    <citation type="submission" date="2016-09" db="EMBL/GenBank/DDBJ databases">
        <authorList>
            <person name="Hebert L."/>
            <person name="Moumen B."/>
        </authorList>
    </citation>
    <scope>NUCLEOTIDE SEQUENCE [LARGE SCALE GENOMIC DNA]</scope>
    <source>
        <strain evidence="1">OVI</strain>
    </source>
</reference>
<keyword evidence="2" id="KW-1185">Reference proteome</keyword>
<sequence length="439" mass="47925">MAKYATKPPQQAPPVPQLQLMALFLGMTTWHIAADDFAAETAKVTHICNERDYLHQLYVNLKGKSEATSAAIADLRFLRRLWRLHAEAATDRRQQCLLDALANMAEDQETALSQTVKAITEKTQPALDELQQQLGRIEAAAKAASFNLIDSTESHPDGSGGTATTLYFKLNTGSTLGCSLAKDPAAETFSNKGIKPEKITNLKLTDIEKIQHNIKELKMALTASSGCPQSGQRTTNQARLGSCTFGGAANPQYGRESADTAQAQTQTTIFSENTRQSKCNDVHKKQATAQTGLDKLAAALCVALKAGPTPDVSMRTKTGKELATTHSIQLNIRNCDPAFHELNEPNSNDANKELVDYITKAYGENANDFVTRFITKLEAANVMSRSGKTPEHKKISDLSTSSSMAAALSYLRGQRNKKELEAEKKNTVATLRKQFFCDL</sequence>
<dbReference type="SUPFAM" id="SSF58087">
    <property type="entry name" value="Variant surface glycoprotein (N-terminal domain)"/>
    <property type="match status" value="1"/>
</dbReference>
<dbReference type="GeneID" id="92375036"/>
<dbReference type="EMBL" id="CZPT02001242">
    <property type="protein sequence ID" value="SCU69530.1"/>
    <property type="molecule type" value="Genomic_DNA"/>
</dbReference>
<dbReference type="RefSeq" id="XP_067080483.1">
    <property type="nucleotide sequence ID" value="XM_067224382.1"/>
</dbReference>
<organism evidence="1 2">
    <name type="scientific">Trypanosoma equiperdum</name>
    <dbReference type="NCBI Taxonomy" id="5694"/>
    <lineage>
        <taxon>Eukaryota</taxon>
        <taxon>Discoba</taxon>
        <taxon>Euglenozoa</taxon>
        <taxon>Kinetoplastea</taxon>
        <taxon>Metakinetoplastina</taxon>
        <taxon>Trypanosomatida</taxon>
        <taxon>Trypanosomatidae</taxon>
        <taxon>Trypanosoma</taxon>
    </lineage>
</organism>
<dbReference type="Proteomes" id="UP000195570">
    <property type="component" value="Unassembled WGS sequence"/>
</dbReference>
<dbReference type="VEuPathDB" id="TriTrypDB:TEOVI_000109600"/>
<evidence type="ECO:0000313" key="1">
    <source>
        <dbReference type="EMBL" id="SCU69530.1"/>
    </source>
</evidence>
<proteinExistence type="predicted"/>
<evidence type="ECO:0000313" key="2">
    <source>
        <dbReference type="Proteomes" id="UP000195570"/>
    </source>
</evidence>